<sequence>MVIWVDDLAWRRRERHELVLEQKHTAPRTSIG</sequence>
<reference evidence="1 2" key="1">
    <citation type="submission" date="2023-07" db="EMBL/GenBank/DDBJ databases">
        <title>Sorghum-associated microbial communities from plants grown in Nebraska, USA.</title>
        <authorList>
            <person name="Schachtman D."/>
        </authorList>
    </citation>
    <scope>NUCLEOTIDE SEQUENCE [LARGE SCALE GENOMIC DNA]</scope>
    <source>
        <strain evidence="1 2">DS1307</strain>
    </source>
</reference>
<evidence type="ECO:0008006" key="3">
    <source>
        <dbReference type="Google" id="ProtNLM"/>
    </source>
</evidence>
<gene>
    <name evidence="1" type="ORF">J2T09_004250</name>
</gene>
<comment type="caution">
    <text evidence="1">The sequence shown here is derived from an EMBL/GenBank/DDBJ whole genome shotgun (WGS) entry which is preliminary data.</text>
</comment>
<proteinExistence type="predicted"/>
<accession>A0ABT9PYB3</accession>
<dbReference type="EMBL" id="JAUSRF010000016">
    <property type="protein sequence ID" value="MDP9839474.1"/>
    <property type="molecule type" value="Genomic_DNA"/>
</dbReference>
<keyword evidence="2" id="KW-1185">Reference proteome</keyword>
<name>A0ABT9PYB3_9HYPH</name>
<dbReference type="Proteomes" id="UP001241472">
    <property type="component" value="Unassembled WGS sequence"/>
</dbReference>
<evidence type="ECO:0000313" key="1">
    <source>
        <dbReference type="EMBL" id="MDP9839474.1"/>
    </source>
</evidence>
<protein>
    <recommendedName>
        <fullName evidence="3">Transposase</fullName>
    </recommendedName>
</protein>
<organism evidence="1 2">
    <name type="scientific">Neorhizobium huautlense</name>
    <dbReference type="NCBI Taxonomy" id="67774"/>
    <lineage>
        <taxon>Bacteria</taxon>
        <taxon>Pseudomonadati</taxon>
        <taxon>Pseudomonadota</taxon>
        <taxon>Alphaproteobacteria</taxon>
        <taxon>Hyphomicrobiales</taxon>
        <taxon>Rhizobiaceae</taxon>
        <taxon>Rhizobium/Agrobacterium group</taxon>
        <taxon>Neorhizobium</taxon>
    </lineage>
</organism>
<evidence type="ECO:0000313" key="2">
    <source>
        <dbReference type="Proteomes" id="UP001241472"/>
    </source>
</evidence>